<reference evidence="7 8" key="1">
    <citation type="submission" date="2020-08" db="EMBL/GenBank/DDBJ databases">
        <title>A Genomic Blueprint of the Chicken Gut Microbiome.</title>
        <authorList>
            <person name="Gilroy R."/>
            <person name="Ravi A."/>
            <person name="Getino M."/>
            <person name="Pursley I."/>
            <person name="Horton D.L."/>
            <person name="Alikhan N.-F."/>
            <person name="Baker D."/>
            <person name="Gharbi K."/>
            <person name="Hall N."/>
            <person name="Watson M."/>
            <person name="Adriaenssens E.M."/>
            <person name="Foster-Nyarko E."/>
            <person name="Jarju S."/>
            <person name="Secka A."/>
            <person name="Antonio M."/>
            <person name="Oren A."/>
            <person name="Chaudhuri R."/>
            <person name="La Ragione R.M."/>
            <person name="Hildebrand F."/>
            <person name="Pallen M.J."/>
        </authorList>
    </citation>
    <scope>NUCLEOTIDE SEQUENCE [LARGE SCALE GENOMIC DNA]</scope>
    <source>
        <strain evidence="7 8">Sa3CVN1</strain>
    </source>
</reference>
<evidence type="ECO:0000259" key="6">
    <source>
        <dbReference type="Pfam" id="PF02900"/>
    </source>
</evidence>
<gene>
    <name evidence="7" type="ORF">H9661_17670</name>
</gene>
<feature type="domain" description="Extradiol ring-cleavage dioxygenase class III enzyme subunit B" evidence="6">
    <location>
        <begin position="6"/>
        <end position="232"/>
    </location>
</feature>
<evidence type="ECO:0000256" key="2">
    <source>
        <dbReference type="ARBA" id="ARBA00007581"/>
    </source>
</evidence>
<name>A0ABR8PYD8_9CLOT</name>
<comment type="similarity">
    <text evidence="2">Belongs to the DODA-type extradiol aromatic ring-opening dioxygenase family.</text>
</comment>
<evidence type="ECO:0000256" key="5">
    <source>
        <dbReference type="ARBA" id="ARBA00023002"/>
    </source>
</evidence>
<accession>A0ABR8PYD8</accession>
<comment type="cofactor">
    <cofactor evidence="1">
        <name>Zn(2+)</name>
        <dbReference type="ChEBI" id="CHEBI:29105"/>
    </cofactor>
</comment>
<keyword evidence="3" id="KW-0479">Metal-binding</keyword>
<evidence type="ECO:0000313" key="8">
    <source>
        <dbReference type="Proteomes" id="UP000627781"/>
    </source>
</evidence>
<evidence type="ECO:0000256" key="4">
    <source>
        <dbReference type="ARBA" id="ARBA00022833"/>
    </source>
</evidence>
<keyword evidence="8" id="KW-1185">Reference proteome</keyword>
<proteinExistence type="inferred from homology"/>
<dbReference type="InterPro" id="IPR004183">
    <property type="entry name" value="Xdiol_dOase_suB"/>
</dbReference>
<dbReference type="PANTHER" id="PTHR30096:SF0">
    <property type="entry name" value="4,5-DOPA DIOXYGENASE EXTRADIOL-LIKE PROTEIN"/>
    <property type="match status" value="1"/>
</dbReference>
<keyword evidence="5" id="KW-0560">Oxidoreductase</keyword>
<dbReference type="EMBL" id="JACSRA010000038">
    <property type="protein sequence ID" value="MBD7913183.1"/>
    <property type="molecule type" value="Genomic_DNA"/>
</dbReference>
<evidence type="ECO:0000256" key="3">
    <source>
        <dbReference type="ARBA" id="ARBA00022723"/>
    </source>
</evidence>
<dbReference type="SUPFAM" id="SSF53213">
    <property type="entry name" value="LigB-like"/>
    <property type="match status" value="1"/>
</dbReference>
<sequence length="254" mass="28596">MIKPLFLAHGSPMMAIEETNYTKFLNNLGNNINPKAIVIFTSHWDNNLLTISSADSVYNTIYDFYGFPDELYKINYPAKGSSITATKVENKLTAEGIRVEKNMTRGLDHGSWTILKHLYPKANIPIVQVSINSTLSIENQIKIGNALNSLACEDILIIGSGNTVHNLRLVDFESKVTDAWAKEFDDWLIQKIEKNDLDSLYNYKNIAPNANLAVPTADHFVPLFISLGSTPKLTPKIIFRDYQLGNLSYLCFEF</sequence>
<dbReference type="CDD" id="cd07363">
    <property type="entry name" value="45_DOPA_Dioxygenase"/>
    <property type="match status" value="1"/>
</dbReference>
<protein>
    <submittedName>
        <fullName evidence="7">Dioxygenase</fullName>
    </submittedName>
</protein>
<evidence type="ECO:0000313" key="7">
    <source>
        <dbReference type="EMBL" id="MBD7913183.1"/>
    </source>
</evidence>
<organism evidence="7 8">
    <name type="scientific">Clostridium cibarium</name>
    <dbReference type="NCBI Taxonomy" id="2762247"/>
    <lineage>
        <taxon>Bacteria</taxon>
        <taxon>Bacillati</taxon>
        <taxon>Bacillota</taxon>
        <taxon>Clostridia</taxon>
        <taxon>Eubacteriales</taxon>
        <taxon>Clostridiaceae</taxon>
        <taxon>Clostridium</taxon>
    </lineage>
</organism>
<dbReference type="Gene3D" id="3.40.830.10">
    <property type="entry name" value="LigB-like"/>
    <property type="match status" value="1"/>
</dbReference>
<dbReference type="PIRSF" id="PIRSF006157">
    <property type="entry name" value="Doxgns_DODA"/>
    <property type="match status" value="1"/>
</dbReference>
<dbReference type="GO" id="GO:0051213">
    <property type="term" value="F:dioxygenase activity"/>
    <property type="evidence" value="ECO:0007669"/>
    <property type="project" value="UniProtKB-KW"/>
</dbReference>
<dbReference type="PANTHER" id="PTHR30096">
    <property type="entry name" value="4,5-DOPA DIOXYGENASE EXTRADIOL-LIKE PROTEIN"/>
    <property type="match status" value="1"/>
</dbReference>
<keyword evidence="7" id="KW-0223">Dioxygenase</keyword>
<dbReference type="RefSeq" id="WP_191770083.1">
    <property type="nucleotide sequence ID" value="NZ_JACSRA010000038.1"/>
</dbReference>
<dbReference type="InterPro" id="IPR014436">
    <property type="entry name" value="Extradiol_dOase_DODA"/>
</dbReference>
<dbReference type="Proteomes" id="UP000627781">
    <property type="component" value="Unassembled WGS sequence"/>
</dbReference>
<dbReference type="Pfam" id="PF02900">
    <property type="entry name" value="LigB"/>
    <property type="match status" value="1"/>
</dbReference>
<keyword evidence="4" id="KW-0862">Zinc</keyword>
<comment type="caution">
    <text evidence="7">The sequence shown here is derived from an EMBL/GenBank/DDBJ whole genome shotgun (WGS) entry which is preliminary data.</text>
</comment>
<evidence type="ECO:0000256" key="1">
    <source>
        <dbReference type="ARBA" id="ARBA00001947"/>
    </source>
</evidence>